<keyword evidence="6" id="KW-1185">Reference proteome</keyword>
<dbReference type="Proteomes" id="UP000502248">
    <property type="component" value="Chromosome"/>
</dbReference>
<feature type="chain" id="PRO_5031502174" evidence="1">
    <location>
        <begin position="31"/>
        <end position="935"/>
    </location>
</feature>
<evidence type="ECO:0000256" key="1">
    <source>
        <dbReference type="SAM" id="SignalP"/>
    </source>
</evidence>
<dbReference type="RefSeq" id="WP_169281918.1">
    <property type="nucleotide sequence ID" value="NZ_CP051680.1"/>
</dbReference>
<sequence length="935" mass="104162">MRKWSQRIMKKLLIVSLVCLSIQYPSPAYASNALTVWVENSATKVYSSSPVPANPRTSIELFSAKNENEAAQIGIRSTHTLDNVSVTVHSLTGPDGATIPTGNISVRRVKNVYTLHNSGGEIEMPPAPNANEYPDILVDNAPFNVEANVTLAYWYSVYVDSGQAPGTYTGTVVVNTDSGNVPIDVSLVVYDVELPQTASADYLVNNWLTSVGWDFTGTQISVPYQFGVEIFDEDWWTIYENIAKNFKKHRNNVLYVDVLGFLMLGGLDIDALGHHTFDWTNFDRFIELFIDEGTVKYIWNAHMLDRKDGWEGPSYIKTITRANGVPTLSEVPAGSAEANQWLEVLLPALKSHLDQKGWTEMYYLVGHDEPATVQHIAADNWFYDKVDQYVPGARKGEPFYEFKAGLENRLTTFVPQLDVLDQNMAYYTARRAEGKEIWTYTCVGPQGQYPNRFLDYALLKTRLIHWFNWKAGATGFLHYGWNYWNTKPNVLDNWQNADGSWDWAPGDTHIVYPDVANLSVYDSIRHEAQLDGIEDYELLKILSASKPQLAKKIVDSLMTNGTDYTHDGSDIVHAHKMILDDIVSADSDLTMTTFEDDFSRGNDNGWHHAVGTWSVNGEQYVQSDMTTYNAVSSLKGNAYRDFEFSADVQIPDANGDASNWAGFQIRSHNPGDSATGYLIGIRHNGQLFIHRAGSDLATVSLPVWMAEYNHLKVAASGSTIRVYVNHGLTPALEVTDDLFTTGYLGLRSGGVLAHFDNVKISVPGVDFFDNFETGYDTMWTQSYSPWSIVSGVYSENTGNGMSTLTGKTYSNGELEATLRIVNENGNATNWVGLIVRKTNAADNYLDSGYLVYMRKNGQLAVYKAGAGDLQTYDTGLDPSHPFRLEVVLRDDNLKVYVNHSETAALDITDSAYVSGYISLITGGASSQFDDVQFTR</sequence>
<protein>
    <submittedName>
        <fullName evidence="5">DUF4091 domain-containing protein</fullName>
    </submittedName>
</protein>
<dbReference type="InterPro" id="IPR025150">
    <property type="entry name" value="GH123_cat"/>
</dbReference>
<organism evidence="5 6">
    <name type="scientific">Cohnella herbarum</name>
    <dbReference type="NCBI Taxonomy" id="2728023"/>
    <lineage>
        <taxon>Bacteria</taxon>
        <taxon>Bacillati</taxon>
        <taxon>Bacillota</taxon>
        <taxon>Bacilli</taxon>
        <taxon>Bacillales</taxon>
        <taxon>Paenibacillaceae</taxon>
        <taxon>Cohnella</taxon>
    </lineage>
</organism>
<gene>
    <name evidence="5" type="ORF">HH215_22380</name>
</gene>
<feature type="domain" description="Glycoside hydrolase 123 N-terminal" evidence="4">
    <location>
        <begin position="53"/>
        <end position="175"/>
    </location>
</feature>
<evidence type="ECO:0000313" key="5">
    <source>
        <dbReference type="EMBL" id="QJD85658.1"/>
    </source>
</evidence>
<accession>A0A7Z2ZMY9</accession>
<dbReference type="KEGG" id="cheb:HH215_22380"/>
<dbReference type="InterPro" id="IPR010496">
    <property type="entry name" value="AL/BT2_dom"/>
</dbReference>
<dbReference type="InterPro" id="IPR053850">
    <property type="entry name" value="Glyco_hydro_123_N_2"/>
</dbReference>
<dbReference type="EMBL" id="CP051680">
    <property type="protein sequence ID" value="QJD85658.1"/>
    <property type="molecule type" value="Genomic_DNA"/>
</dbReference>
<evidence type="ECO:0000259" key="4">
    <source>
        <dbReference type="Pfam" id="PF22680"/>
    </source>
</evidence>
<dbReference type="Pfam" id="PF13320">
    <property type="entry name" value="GH123_cat"/>
    <property type="match status" value="1"/>
</dbReference>
<keyword evidence="1" id="KW-0732">Signal</keyword>
<evidence type="ECO:0000313" key="6">
    <source>
        <dbReference type="Proteomes" id="UP000502248"/>
    </source>
</evidence>
<feature type="signal peptide" evidence="1">
    <location>
        <begin position="1"/>
        <end position="30"/>
    </location>
</feature>
<dbReference type="AlphaFoldDB" id="A0A7Z2ZMY9"/>
<dbReference type="GO" id="GO:0016787">
    <property type="term" value="F:hydrolase activity"/>
    <property type="evidence" value="ECO:0007669"/>
    <property type="project" value="InterPro"/>
</dbReference>
<feature type="domain" description="3-keto-alpha-glucoside-1,2-lyase/3-keto-2-hydroxy-glucal hydratase" evidence="2">
    <location>
        <begin position="604"/>
        <end position="760"/>
    </location>
</feature>
<feature type="domain" description="Glycoside hydrolase 123 catalytic" evidence="3">
    <location>
        <begin position="224"/>
        <end position="542"/>
    </location>
</feature>
<dbReference type="Pfam" id="PF06439">
    <property type="entry name" value="3keto-disac_hyd"/>
    <property type="match status" value="1"/>
</dbReference>
<name>A0A7Z2ZMY9_9BACL</name>
<evidence type="ECO:0000259" key="3">
    <source>
        <dbReference type="Pfam" id="PF13320"/>
    </source>
</evidence>
<proteinExistence type="predicted"/>
<dbReference type="Pfam" id="PF22680">
    <property type="entry name" value="Glyco_hydro_123_N_2"/>
    <property type="match status" value="1"/>
</dbReference>
<dbReference type="Gene3D" id="2.60.120.560">
    <property type="entry name" value="Exo-inulinase, domain 1"/>
    <property type="match status" value="2"/>
</dbReference>
<reference evidence="5 6" key="1">
    <citation type="submission" date="2020-04" db="EMBL/GenBank/DDBJ databases">
        <title>Genome sequencing of novel species.</title>
        <authorList>
            <person name="Heo J."/>
            <person name="Kim S.-J."/>
            <person name="Kim J.-S."/>
            <person name="Hong S.-B."/>
            <person name="Kwon S.-W."/>
        </authorList>
    </citation>
    <scope>NUCLEOTIDE SEQUENCE [LARGE SCALE GENOMIC DNA]</scope>
    <source>
        <strain evidence="5 6">MFER-1</strain>
    </source>
</reference>
<evidence type="ECO:0000259" key="2">
    <source>
        <dbReference type="Pfam" id="PF06439"/>
    </source>
</evidence>